<sequence>MSFEPRLSSARVRLLTRLHAPLSSARVGLLSLGLMVGVLGCDGGGHAGPTPPRPSEGSGRHINEIQAVAHASGTAAATYGVDRPHPLSEVEQAILTAIERGHRGQRGGDLTHDPALSAMVHDLALASPSRFDMPPTLLDALLAWHGVPDPEPAVVVVELQGSDHGCDRAAKPDCQEALDALVDEVLETLGPGRWRVGVGVSAVDGGAKTRMMVAIVERAIELRPIPVTVAAGGRIELRGKLLGKRVKPRIERVDPKGHWARLAAVVGTDGSIDAVVQCDAGDGAYQIEVLADGALGPEVVANFRVFCGVHPPSEIRYGYERLGAKVTDADVVRGNFDLLNAEREARGLSMLAWDDRAAAVAKGHSDDMAANGFVGHTSPTTGDAPTRFKRAGISGAVVRENVARGYGPKGIHESLMNSPGHRANLLADDVTHVGIGVVFGEPESTAADAPRPVFLTQNFYAKLGADTPARPGTALRDRVDEQRKAEGQAGVAWVAALNKIAQRRADGAAGIGPGISDDELQAQVFGVGLQSLEQHQVTAGSFADLLSLELWTQLPATAKVGVGVAQPGAGKGLVMVLLVGK</sequence>
<feature type="domain" description="SCP" evidence="1">
    <location>
        <begin position="336"/>
        <end position="459"/>
    </location>
</feature>
<reference evidence="2 3" key="1">
    <citation type="submission" date="2018-03" db="EMBL/GenBank/DDBJ databases">
        <title>Draft Genome Sequences of the Obligatory Marine Myxobacteria Enhygromyxa salina SWB007.</title>
        <authorList>
            <person name="Poehlein A."/>
            <person name="Moghaddam J.A."/>
            <person name="Harms H."/>
            <person name="Alanjari M."/>
            <person name="Koenig G.M."/>
            <person name="Daniel R."/>
            <person name="Schaeberle T.F."/>
        </authorList>
    </citation>
    <scope>NUCLEOTIDE SEQUENCE [LARGE SCALE GENOMIC DNA]</scope>
    <source>
        <strain evidence="2 3">SWB007</strain>
    </source>
</reference>
<dbReference type="PANTHER" id="PTHR31157:SF1">
    <property type="entry name" value="SCP DOMAIN-CONTAINING PROTEIN"/>
    <property type="match status" value="1"/>
</dbReference>
<dbReference type="Proteomes" id="UP000238823">
    <property type="component" value="Unassembled WGS sequence"/>
</dbReference>
<dbReference type="InterPro" id="IPR014044">
    <property type="entry name" value="CAP_dom"/>
</dbReference>
<dbReference type="EMBL" id="PVNL01000058">
    <property type="protein sequence ID" value="PRQ07178.1"/>
    <property type="molecule type" value="Genomic_DNA"/>
</dbReference>
<dbReference type="Pfam" id="PF00188">
    <property type="entry name" value="CAP"/>
    <property type="match status" value="1"/>
</dbReference>
<dbReference type="InterPro" id="IPR035940">
    <property type="entry name" value="CAP_sf"/>
</dbReference>
<dbReference type="SUPFAM" id="SSF55797">
    <property type="entry name" value="PR-1-like"/>
    <property type="match status" value="1"/>
</dbReference>
<dbReference type="PANTHER" id="PTHR31157">
    <property type="entry name" value="SCP DOMAIN-CONTAINING PROTEIN"/>
    <property type="match status" value="1"/>
</dbReference>
<comment type="caution">
    <text evidence="2">The sequence shown here is derived from an EMBL/GenBank/DDBJ whole genome shotgun (WGS) entry which is preliminary data.</text>
</comment>
<dbReference type="Gene3D" id="3.40.33.10">
    <property type="entry name" value="CAP"/>
    <property type="match status" value="1"/>
</dbReference>
<name>A0A2S9YQ27_9BACT</name>
<gene>
    <name evidence="2" type="ORF">ENSA7_31930</name>
</gene>
<dbReference type="CDD" id="cd05379">
    <property type="entry name" value="CAP_bacterial"/>
    <property type="match status" value="1"/>
</dbReference>
<evidence type="ECO:0000313" key="3">
    <source>
        <dbReference type="Proteomes" id="UP000238823"/>
    </source>
</evidence>
<accession>A0A2S9YQ27</accession>
<protein>
    <submittedName>
        <fullName evidence="2">Cysteine-rich secretory protein family protein</fullName>
    </submittedName>
</protein>
<dbReference type="AlphaFoldDB" id="A0A2S9YQ27"/>
<evidence type="ECO:0000313" key="2">
    <source>
        <dbReference type="EMBL" id="PRQ07178.1"/>
    </source>
</evidence>
<evidence type="ECO:0000259" key="1">
    <source>
        <dbReference type="Pfam" id="PF00188"/>
    </source>
</evidence>
<proteinExistence type="predicted"/>
<organism evidence="2 3">
    <name type="scientific">Enhygromyxa salina</name>
    <dbReference type="NCBI Taxonomy" id="215803"/>
    <lineage>
        <taxon>Bacteria</taxon>
        <taxon>Pseudomonadati</taxon>
        <taxon>Myxococcota</taxon>
        <taxon>Polyangia</taxon>
        <taxon>Nannocystales</taxon>
        <taxon>Nannocystaceae</taxon>
        <taxon>Enhygromyxa</taxon>
    </lineage>
</organism>